<dbReference type="KEGG" id="hazt:108677953"/>
<proteinExistence type="predicted"/>
<sequence>MISISPCYASATPELLTQVVPCAGLQGCADLLVDTSPPLQGSAGLLVDTSPPPQDSAGLLVDTSPPLQDSAGLLVDTSPPLQGSASLLVDTSPPLQDSAGLLVDTSPPLQGSAGLLVDTSSPLQGSAGLQRTRSSAKVSDAKCTDPLPTMASATSTLAVDGEMIVYTCDSKQFNTGDSAVVVYCVDGRWQNTTGITCTMTDVGACTPSSFSPDDTSMVVDKRDTNFATLKCANETLKWLSGEPRRLTQCRAGTWTPIMDLCDQACPIPRDCHEVEELGFNRSDFYIVVPTGQTYDASVKVYCELSLNDTAGGHWTRILSNNASNFVDATGSQWETGFNATDPSTLFMGLRHVSALTRELNGTLRPHVLEVILQVGTVEYFASYGNFTLGSVIDKYPIQSLGTYHGNAGDGLCPHVHMGFNRDTTNIGWWGDLADRDALITEEDGCLLTNSSMIWQPLASKGAVTSVRMRMCCGAVGCGAVTSQAAGCGAVVGCYVAEMLLKFCVLMCLIV</sequence>
<dbReference type="PROSITE" id="PS51406">
    <property type="entry name" value="FIBRINOGEN_C_2"/>
    <property type="match status" value="1"/>
</dbReference>
<dbReference type="PROSITE" id="PS50923">
    <property type="entry name" value="SUSHI"/>
    <property type="match status" value="1"/>
</dbReference>
<protein>
    <submittedName>
        <fullName evidence="7">Uncharacterized protein LOC108677953</fullName>
    </submittedName>
</protein>
<dbReference type="InterPro" id="IPR050373">
    <property type="entry name" value="Fibrinogen_C-term_domain"/>
</dbReference>
<evidence type="ECO:0000313" key="6">
    <source>
        <dbReference type="Proteomes" id="UP000694843"/>
    </source>
</evidence>
<keyword evidence="6" id="KW-1185">Reference proteome</keyword>
<dbReference type="InterPro" id="IPR014716">
    <property type="entry name" value="Fibrinogen_a/b/g_C_1"/>
</dbReference>
<dbReference type="SMART" id="SM00186">
    <property type="entry name" value="FBG"/>
    <property type="match status" value="1"/>
</dbReference>
<dbReference type="Pfam" id="PF00147">
    <property type="entry name" value="Fibrinogen_C"/>
    <property type="match status" value="1"/>
</dbReference>
<keyword evidence="2" id="KW-0768">Sushi</keyword>
<feature type="domain" description="Sushi" evidence="4">
    <location>
        <begin position="141"/>
        <end position="199"/>
    </location>
</feature>
<name>A0A8B7P718_HYAAZ</name>
<feature type="region of interest" description="Disordered" evidence="3">
    <location>
        <begin position="112"/>
        <end position="141"/>
    </location>
</feature>
<feature type="compositionally biased region" description="Polar residues" evidence="3">
    <location>
        <begin position="118"/>
        <end position="137"/>
    </location>
</feature>
<feature type="region of interest" description="Disordered" evidence="3">
    <location>
        <begin position="43"/>
        <end position="63"/>
    </location>
</feature>
<dbReference type="GO" id="GO:0005615">
    <property type="term" value="C:extracellular space"/>
    <property type="evidence" value="ECO:0007669"/>
    <property type="project" value="TreeGrafter"/>
</dbReference>
<feature type="domain" description="Fibrinogen C-terminal" evidence="5">
    <location>
        <begin position="262"/>
        <end position="418"/>
    </location>
</feature>
<reference evidence="7" key="1">
    <citation type="submission" date="2025-08" db="UniProtKB">
        <authorList>
            <consortium name="RefSeq"/>
        </authorList>
    </citation>
    <scope>IDENTIFICATION</scope>
    <source>
        <tissue evidence="7">Whole organism</tissue>
    </source>
</reference>
<dbReference type="RefSeq" id="XP_018021760.1">
    <property type="nucleotide sequence ID" value="XM_018166271.1"/>
</dbReference>
<evidence type="ECO:0000256" key="1">
    <source>
        <dbReference type="ARBA" id="ARBA00023157"/>
    </source>
</evidence>
<dbReference type="AlphaFoldDB" id="A0A8B7P718"/>
<comment type="caution">
    <text evidence="2">Lacks conserved residue(s) required for the propagation of feature annotation.</text>
</comment>
<evidence type="ECO:0000259" key="4">
    <source>
        <dbReference type="PROSITE" id="PS50923"/>
    </source>
</evidence>
<evidence type="ECO:0000313" key="7">
    <source>
        <dbReference type="RefSeq" id="XP_018021760.1"/>
    </source>
</evidence>
<dbReference type="OrthoDB" id="6381702at2759"/>
<dbReference type="GeneID" id="108677953"/>
<dbReference type="Gene3D" id="3.90.215.10">
    <property type="entry name" value="Gamma Fibrinogen, chain A, domain 1"/>
    <property type="match status" value="1"/>
</dbReference>
<gene>
    <name evidence="7" type="primary">LOC108677953</name>
</gene>
<dbReference type="InterPro" id="IPR000436">
    <property type="entry name" value="Sushi_SCR_CCP_dom"/>
</dbReference>
<dbReference type="PANTHER" id="PTHR19143">
    <property type="entry name" value="FIBRINOGEN/TENASCIN/ANGIOPOEITIN"/>
    <property type="match status" value="1"/>
</dbReference>
<accession>A0A8B7P718</accession>
<dbReference type="Proteomes" id="UP000694843">
    <property type="component" value="Unplaced"/>
</dbReference>
<evidence type="ECO:0000256" key="2">
    <source>
        <dbReference type="PROSITE-ProRule" id="PRU00302"/>
    </source>
</evidence>
<keyword evidence="1" id="KW-1015">Disulfide bond</keyword>
<evidence type="ECO:0000259" key="5">
    <source>
        <dbReference type="PROSITE" id="PS51406"/>
    </source>
</evidence>
<dbReference type="InterPro" id="IPR036056">
    <property type="entry name" value="Fibrinogen-like_C"/>
</dbReference>
<dbReference type="InterPro" id="IPR002181">
    <property type="entry name" value="Fibrinogen_a/b/g_C_dom"/>
</dbReference>
<evidence type="ECO:0000256" key="3">
    <source>
        <dbReference type="SAM" id="MobiDB-lite"/>
    </source>
</evidence>
<dbReference type="SUPFAM" id="SSF56496">
    <property type="entry name" value="Fibrinogen C-terminal domain-like"/>
    <property type="match status" value="1"/>
</dbReference>
<organism evidence="6 7">
    <name type="scientific">Hyalella azteca</name>
    <name type="common">Amphipod</name>
    <dbReference type="NCBI Taxonomy" id="294128"/>
    <lineage>
        <taxon>Eukaryota</taxon>
        <taxon>Metazoa</taxon>
        <taxon>Ecdysozoa</taxon>
        <taxon>Arthropoda</taxon>
        <taxon>Crustacea</taxon>
        <taxon>Multicrustacea</taxon>
        <taxon>Malacostraca</taxon>
        <taxon>Eumalacostraca</taxon>
        <taxon>Peracarida</taxon>
        <taxon>Amphipoda</taxon>
        <taxon>Senticaudata</taxon>
        <taxon>Talitrida</taxon>
        <taxon>Talitroidea</taxon>
        <taxon>Hyalellidae</taxon>
        <taxon>Hyalella</taxon>
    </lineage>
</organism>